<protein>
    <submittedName>
        <fullName evidence="2">Uncharacterized protein</fullName>
    </submittedName>
</protein>
<evidence type="ECO:0000313" key="3">
    <source>
        <dbReference type="Proteomes" id="UP000193920"/>
    </source>
</evidence>
<evidence type="ECO:0000313" key="2">
    <source>
        <dbReference type="EMBL" id="ORY22081.1"/>
    </source>
</evidence>
<gene>
    <name evidence="2" type="ORF">LY90DRAFT_515709</name>
</gene>
<feature type="region of interest" description="Disordered" evidence="1">
    <location>
        <begin position="1"/>
        <end position="21"/>
    </location>
</feature>
<name>A0A1Y2AHN4_9FUNG</name>
<sequence length="198" mass="23311">MEFEQNSNDQPSNINNNNMASINNNNVETNLRKIGINEQNDNSNFDIEYNDIIANFNSFKITPENNFYIFHYNNKRFESSIGKRRHGFDEELLNKRNKPNISSYQPSHFTKRSAEESELFSSNKMRNIGQYYPNKSYKRNAELIDDFGTTNKKYRKNEVFNNLPVKRPGNNFENNSVKRRNLEDSYGEISNKNLDVPL</sequence>
<reference evidence="2 3" key="1">
    <citation type="submission" date="2016-08" db="EMBL/GenBank/DDBJ databases">
        <title>A Parts List for Fungal Cellulosomes Revealed by Comparative Genomics.</title>
        <authorList>
            <consortium name="DOE Joint Genome Institute"/>
            <person name="Haitjema C.H."/>
            <person name="Gilmore S.P."/>
            <person name="Henske J.K."/>
            <person name="Solomon K.V."/>
            <person name="De Groot R."/>
            <person name="Kuo A."/>
            <person name="Mondo S.J."/>
            <person name="Salamov A.A."/>
            <person name="Labutti K."/>
            <person name="Zhao Z."/>
            <person name="Chiniquy J."/>
            <person name="Barry K."/>
            <person name="Brewer H.M."/>
            <person name="Purvine S.O."/>
            <person name="Wright A.T."/>
            <person name="Boxma B."/>
            <person name="Van Alen T."/>
            <person name="Hackstein J.H."/>
            <person name="Baker S.E."/>
            <person name="Grigoriev I.V."/>
            <person name="O'Malley M.A."/>
        </authorList>
    </citation>
    <scope>NUCLEOTIDE SEQUENCE [LARGE SCALE GENOMIC DNA]</scope>
    <source>
        <strain evidence="2 3">G1</strain>
    </source>
</reference>
<accession>A0A1Y2AHN4</accession>
<organism evidence="2 3">
    <name type="scientific">Neocallimastix californiae</name>
    <dbReference type="NCBI Taxonomy" id="1754190"/>
    <lineage>
        <taxon>Eukaryota</taxon>
        <taxon>Fungi</taxon>
        <taxon>Fungi incertae sedis</taxon>
        <taxon>Chytridiomycota</taxon>
        <taxon>Chytridiomycota incertae sedis</taxon>
        <taxon>Neocallimastigomycetes</taxon>
        <taxon>Neocallimastigales</taxon>
        <taxon>Neocallimastigaceae</taxon>
        <taxon>Neocallimastix</taxon>
    </lineage>
</organism>
<evidence type="ECO:0000256" key="1">
    <source>
        <dbReference type="SAM" id="MobiDB-lite"/>
    </source>
</evidence>
<proteinExistence type="predicted"/>
<dbReference type="EMBL" id="MCOG01000253">
    <property type="protein sequence ID" value="ORY22081.1"/>
    <property type="molecule type" value="Genomic_DNA"/>
</dbReference>
<dbReference type="Proteomes" id="UP000193920">
    <property type="component" value="Unassembled WGS sequence"/>
</dbReference>
<comment type="caution">
    <text evidence="2">The sequence shown here is derived from an EMBL/GenBank/DDBJ whole genome shotgun (WGS) entry which is preliminary data.</text>
</comment>
<dbReference type="AlphaFoldDB" id="A0A1Y2AHN4"/>
<keyword evidence="3" id="KW-1185">Reference proteome</keyword>